<comment type="caution">
    <text evidence="3">The sequence shown here is derived from an EMBL/GenBank/DDBJ whole genome shotgun (WGS) entry which is preliminary data.</text>
</comment>
<evidence type="ECO:0000259" key="2">
    <source>
        <dbReference type="Pfam" id="PF02517"/>
    </source>
</evidence>
<dbReference type="AlphaFoldDB" id="A0A1G2D170"/>
<dbReference type="Proteomes" id="UP000177996">
    <property type="component" value="Unassembled WGS sequence"/>
</dbReference>
<protein>
    <recommendedName>
        <fullName evidence="2">CAAX prenyl protease 2/Lysostaphin resistance protein A-like domain-containing protein</fullName>
    </recommendedName>
</protein>
<feature type="transmembrane region" description="Helical" evidence="1">
    <location>
        <begin position="144"/>
        <end position="166"/>
    </location>
</feature>
<keyword evidence="1" id="KW-0812">Transmembrane</keyword>
<sequence length="168" mass="19068">MDKLIAWLRVEPTGFKLWWFFAKILVLMFAVEFLFGALLNIFGVPLRDETTLLIYLEESPIVFLFLVLPSLALLEEVFFRLPLAIFIAARGHPMVIFVVAIMLSAIFGYAHGGWWQIPLQGVSGFMLCIIFLKCGGLQNKYGKALLSSSCIHLISNWIAFYLMAVWGM</sequence>
<dbReference type="GO" id="GO:0004175">
    <property type="term" value="F:endopeptidase activity"/>
    <property type="evidence" value="ECO:0007669"/>
    <property type="project" value="UniProtKB-ARBA"/>
</dbReference>
<feature type="transmembrane region" description="Helical" evidence="1">
    <location>
        <begin position="91"/>
        <end position="109"/>
    </location>
</feature>
<reference evidence="3 4" key="1">
    <citation type="journal article" date="2016" name="Nat. Commun.">
        <title>Thousands of microbial genomes shed light on interconnected biogeochemical processes in an aquifer system.</title>
        <authorList>
            <person name="Anantharaman K."/>
            <person name="Brown C.T."/>
            <person name="Hug L.A."/>
            <person name="Sharon I."/>
            <person name="Castelle C.J."/>
            <person name="Probst A.J."/>
            <person name="Thomas B.C."/>
            <person name="Singh A."/>
            <person name="Wilkins M.J."/>
            <person name="Karaoz U."/>
            <person name="Brodie E.L."/>
            <person name="Williams K.H."/>
            <person name="Hubbard S.S."/>
            <person name="Banfield J.F."/>
        </authorList>
    </citation>
    <scope>NUCLEOTIDE SEQUENCE [LARGE SCALE GENOMIC DNA]</scope>
</reference>
<name>A0A1G2D170_9BACT</name>
<dbReference type="Pfam" id="PF02517">
    <property type="entry name" value="Rce1-like"/>
    <property type="match status" value="1"/>
</dbReference>
<proteinExistence type="predicted"/>
<evidence type="ECO:0000256" key="1">
    <source>
        <dbReference type="SAM" id="Phobius"/>
    </source>
</evidence>
<dbReference type="InterPro" id="IPR003675">
    <property type="entry name" value="Rce1/LyrA-like_dom"/>
</dbReference>
<accession>A0A1G2D170</accession>
<feature type="transmembrane region" description="Helical" evidence="1">
    <location>
        <begin position="20"/>
        <end position="41"/>
    </location>
</feature>
<dbReference type="GO" id="GO:0080120">
    <property type="term" value="P:CAAX-box protein maturation"/>
    <property type="evidence" value="ECO:0007669"/>
    <property type="project" value="UniProtKB-ARBA"/>
</dbReference>
<organism evidence="3 4">
    <name type="scientific">Candidatus Lloydbacteria bacterium RIFCSPHIGHO2_02_FULL_50_13</name>
    <dbReference type="NCBI Taxonomy" id="1798661"/>
    <lineage>
        <taxon>Bacteria</taxon>
        <taxon>Candidatus Lloydiibacteriota</taxon>
    </lineage>
</organism>
<feature type="domain" description="CAAX prenyl protease 2/Lysostaphin resistance protein A-like" evidence="2">
    <location>
        <begin position="59"/>
        <end position="157"/>
    </location>
</feature>
<feature type="transmembrane region" description="Helical" evidence="1">
    <location>
        <begin position="115"/>
        <end position="132"/>
    </location>
</feature>
<evidence type="ECO:0000313" key="4">
    <source>
        <dbReference type="Proteomes" id="UP000177996"/>
    </source>
</evidence>
<feature type="transmembrane region" description="Helical" evidence="1">
    <location>
        <begin position="61"/>
        <end position="79"/>
    </location>
</feature>
<gene>
    <name evidence="3" type="ORF">A3D65_02040</name>
</gene>
<evidence type="ECO:0000313" key="3">
    <source>
        <dbReference type="EMBL" id="OGZ06680.1"/>
    </source>
</evidence>
<dbReference type="EMBL" id="MHLL01000078">
    <property type="protein sequence ID" value="OGZ06680.1"/>
    <property type="molecule type" value="Genomic_DNA"/>
</dbReference>
<keyword evidence="1" id="KW-1133">Transmembrane helix</keyword>
<keyword evidence="1" id="KW-0472">Membrane</keyword>